<accession>A0ABT3D106</accession>
<reference evidence="1 2" key="1">
    <citation type="submission" date="2022-10" db="EMBL/GenBank/DDBJ databases">
        <title>Comparative genomics and taxonomic characterization of three novel marine species of genus Reichenbachiella exhibiting antioxidant and polysaccharide degradation activities.</title>
        <authorList>
            <person name="Muhammad N."/>
            <person name="Lee Y.-J."/>
            <person name="Ko J."/>
            <person name="Kim S.-G."/>
        </authorList>
    </citation>
    <scope>NUCLEOTIDE SEQUENCE [LARGE SCALE GENOMIC DNA]</scope>
    <source>
        <strain evidence="1 2">ABR2-5</strain>
    </source>
</reference>
<dbReference type="RefSeq" id="WP_264140495.1">
    <property type="nucleotide sequence ID" value="NZ_JAOYOD010000010.1"/>
</dbReference>
<protein>
    <submittedName>
        <fullName evidence="1">Uncharacterized protein</fullName>
    </submittedName>
</protein>
<organism evidence="1 2">
    <name type="scientific">Reichenbachiella ulvae</name>
    <dbReference type="NCBI Taxonomy" id="2980104"/>
    <lineage>
        <taxon>Bacteria</taxon>
        <taxon>Pseudomonadati</taxon>
        <taxon>Bacteroidota</taxon>
        <taxon>Cytophagia</taxon>
        <taxon>Cytophagales</taxon>
        <taxon>Reichenbachiellaceae</taxon>
        <taxon>Reichenbachiella</taxon>
    </lineage>
</organism>
<name>A0ABT3D106_9BACT</name>
<sequence>MNKDRLLSLDVFRGLTIAAMILVNDLARGRMYMLRYCMHSGMAVRLQI</sequence>
<proteinExistence type="predicted"/>
<evidence type="ECO:0000313" key="1">
    <source>
        <dbReference type="EMBL" id="MCV9389514.1"/>
    </source>
</evidence>
<keyword evidence="2" id="KW-1185">Reference proteome</keyword>
<evidence type="ECO:0000313" key="2">
    <source>
        <dbReference type="Proteomes" id="UP001300692"/>
    </source>
</evidence>
<comment type="caution">
    <text evidence="1">The sequence shown here is derived from an EMBL/GenBank/DDBJ whole genome shotgun (WGS) entry which is preliminary data.</text>
</comment>
<dbReference type="Proteomes" id="UP001300692">
    <property type="component" value="Unassembled WGS sequence"/>
</dbReference>
<gene>
    <name evidence="1" type="ORF">N7U62_22870</name>
</gene>
<dbReference type="EMBL" id="JAOYOD010000010">
    <property type="protein sequence ID" value="MCV9389514.1"/>
    <property type="molecule type" value="Genomic_DNA"/>
</dbReference>